<dbReference type="InterPro" id="IPR021783">
    <property type="entry name" value="DUF3348"/>
</dbReference>
<accession>A0A137S8K3</accession>
<evidence type="ECO:0000313" key="1">
    <source>
        <dbReference type="EMBL" id="KXO08770.1"/>
    </source>
</evidence>
<protein>
    <recommendedName>
        <fullName evidence="3">DUF3348 domain-containing protein</fullName>
    </recommendedName>
</protein>
<dbReference type="EMBL" id="LOCO01000014">
    <property type="protein sequence ID" value="KXO08770.1"/>
    <property type="molecule type" value="Genomic_DNA"/>
</dbReference>
<dbReference type="AlphaFoldDB" id="A0A137S8K3"/>
<reference evidence="2" key="1">
    <citation type="submission" date="2015-12" db="EMBL/GenBank/DDBJ databases">
        <authorList>
            <person name="Lima A."/>
            <person name="Farahani Zayas N."/>
            <person name="Castro Da Silva M.A."/>
            <person name="Cabral A."/>
            <person name="Pessatti M.L."/>
        </authorList>
    </citation>
    <scope>NUCLEOTIDE SEQUENCE [LARGE SCALE GENOMIC DNA]</scope>
    <source>
        <strain evidence="2">LAMA 842</strain>
    </source>
</reference>
<keyword evidence="2" id="KW-1185">Reference proteome</keyword>
<evidence type="ECO:0000313" key="2">
    <source>
        <dbReference type="Proteomes" id="UP000070282"/>
    </source>
</evidence>
<dbReference type="PATRIC" id="fig|1306954.6.peg.910"/>
<comment type="caution">
    <text evidence="1">The sequence shown here is derived from an EMBL/GenBank/DDBJ whole genome shotgun (WGS) entry which is preliminary data.</text>
</comment>
<dbReference type="Proteomes" id="UP000070282">
    <property type="component" value="Unassembled WGS sequence"/>
</dbReference>
<dbReference type="Pfam" id="PF11828">
    <property type="entry name" value="DUF3348"/>
    <property type="match status" value="1"/>
</dbReference>
<sequence>MKPQPMPSQPLANTGLRARLLRQLDDSATTLNGTQLPCFAERLSRLFGLGNTMTLDAAIGYRAKQPGTPQGAVVDRLTEELATIRRALVQRIRGFGSDLEFDGEPELEAALNTWLALQRKVAANSRQLRDKVRKSMKDQGPKLAHLAELDAVFDQTMAGYTAQCFSHIPKVLEQRFEHRSTTPEQSPTPATTADWFHRYCEEAQSLLLAELDVRLEPVLGLLEACHKEVNNTP</sequence>
<organism evidence="1 2">
    <name type="scientific">Marinobacter excellens LAMA 842</name>
    <dbReference type="NCBI Taxonomy" id="1306954"/>
    <lineage>
        <taxon>Bacteria</taxon>
        <taxon>Pseudomonadati</taxon>
        <taxon>Pseudomonadota</taxon>
        <taxon>Gammaproteobacteria</taxon>
        <taxon>Pseudomonadales</taxon>
        <taxon>Marinobacteraceae</taxon>
        <taxon>Marinobacter</taxon>
    </lineage>
</organism>
<name>A0A137S8K3_9GAMM</name>
<evidence type="ECO:0008006" key="3">
    <source>
        <dbReference type="Google" id="ProtNLM"/>
    </source>
</evidence>
<gene>
    <name evidence="1" type="ORF">J122_2622</name>
</gene>
<proteinExistence type="predicted"/>